<dbReference type="EMBL" id="JAIWYP010000015">
    <property type="protein sequence ID" value="KAH3703465.1"/>
    <property type="molecule type" value="Genomic_DNA"/>
</dbReference>
<evidence type="ECO:0000256" key="5">
    <source>
        <dbReference type="SAM" id="SignalP"/>
    </source>
</evidence>
<dbReference type="Pfam" id="PF25106">
    <property type="entry name" value="VWA_4"/>
    <property type="match status" value="1"/>
</dbReference>
<keyword evidence="9" id="KW-1185">Reference proteome</keyword>
<proteinExistence type="predicted"/>
<evidence type="ECO:0000313" key="8">
    <source>
        <dbReference type="EMBL" id="KAH3703465.1"/>
    </source>
</evidence>
<dbReference type="InterPro" id="IPR056861">
    <property type="entry name" value="HMCN1-like_VWA"/>
</dbReference>
<evidence type="ECO:0008006" key="10">
    <source>
        <dbReference type="Google" id="ProtNLM"/>
    </source>
</evidence>
<evidence type="ECO:0000256" key="2">
    <source>
        <dbReference type="ARBA" id="ARBA00022525"/>
    </source>
</evidence>
<feature type="region of interest" description="Disordered" evidence="4">
    <location>
        <begin position="239"/>
        <end position="276"/>
    </location>
</feature>
<evidence type="ECO:0000259" key="7">
    <source>
        <dbReference type="Pfam" id="PF25107"/>
    </source>
</evidence>
<evidence type="ECO:0000256" key="4">
    <source>
        <dbReference type="SAM" id="MobiDB-lite"/>
    </source>
</evidence>
<feature type="signal peptide" evidence="5">
    <location>
        <begin position="1"/>
        <end position="20"/>
    </location>
</feature>
<evidence type="ECO:0000259" key="6">
    <source>
        <dbReference type="Pfam" id="PF25106"/>
    </source>
</evidence>
<dbReference type="InterPro" id="IPR056862">
    <property type="entry name" value="VWA7_N"/>
</dbReference>
<name>A0A9D3YQP6_DREPO</name>
<dbReference type="SUPFAM" id="SSF53300">
    <property type="entry name" value="vWA-like"/>
    <property type="match status" value="1"/>
</dbReference>
<dbReference type="PANTHER" id="PTHR14905">
    <property type="entry name" value="NG37"/>
    <property type="match status" value="1"/>
</dbReference>
<feature type="domain" description="VWA7 N-terminal" evidence="7">
    <location>
        <begin position="75"/>
        <end position="318"/>
    </location>
</feature>
<sequence>MARIWLSLLVLGCFQRDTLCFLPNPFSAIDTNDYTHTDITEIGVLKAVAKFFEENAVQACRNCSNGALTGLPDITARRLYDQYYGGQVSEKRFQEAIDDLVKHNNKVDQDHYSEAAWHFNGEQIKESNAKMQTLRDTLLNTLNSSNPNFDAARELIGQYLHLLQMFYSNTNWVEMSGGQTAVIYQPLGISGLPIMAAAPPSIDTCRSCGGTYSSDCQNNLIVAGNLLTSGYKSGQDVVKPAKNPGSVAEGKCSHGGPRDSSATSSAAVGGINKDSMDTTYSPHHHLHEKAAELAIDHTRLFFEDPTYGLRKLVGDDKFQDLLQIRSGNSLVFVIDTTGSMGKDIAAVQNKTAEIVSETKGTPNAPYNYILVTFNDPGNETTVQKTTNPDDIQRWLAAIQVHGGDDCPEFSLTGIQAASTVAMPNSNVFVFTDATPKDPQKINYITSLITEKKLRVQFLVTGSCTRKRVSHDHIHPRNVD</sequence>
<reference evidence="8" key="2">
    <citation type="submission" date="2020-11" db="EMBL/GenBank/DDBJ databases">
        <authorList>
            <person name="McCartney M.A."/>
            <person name="Auch B."/>
            <person name="Kono T."/>
            <person name="Mallez S."/>
            <person name="Becker A."/>
            <person name="Gohl D.M."/>
            <person name="Silverstein K.A.T."/>
            <person name="Koren S."/>
            <person name="Bechman K.B."/>
            <person name="Herman A."/>
            <person name="Abrahante J.E."/>
            <person name="Garbe J."/>
        </authorList>
    </citation>
    <scope>NUCLEOTIDE SEQUENCE</scope>
    <source>
        <strain evidence="8">Duluth1</strain>
        <tissue evidence="8">Whole animal</tissue>
    </source>
</reference>
<dbReference type="Pfam" id="PF25107">
    <property type="entry name" value="VWA7_N"/>
    <property type="match status" value="1"/>
</dbReference>
<dbReference type="AlphaFoldDB" id="A0A9D3YQP6"/>
<organism evidence="8 9">
    <name type="scientific">Dreissena polymorpha</name>
    <name type="common">Zebra mussel</name>
    <name type="synonym">Mytilus polymorpha</name>
    <dbReference type="NCBI Taxonomy" id="45954"/>
    <lineage>
        <taxon>Eukaryota</taxon>
        <taxon>Metazoa</taxon>
        <taxon>Spiralia</taxon>
        <taxon>Lophotrochozoa</taxon>
        <taxon>Mollusca</taxon>
        <taxon>Bivalvia</taxon>
        <taxon>Autobranchia</taxon>
        <taxon>Heteroconchia</taxon>
        <taxon>Euheterodonta</taxon>
        <taxon>Imparidentia</taxon>
        <taxon>Neoheterodontei</taxon>
        <taxon>Myida</taxon>
        <taxon>Dreissenoidea</taxon>
        <taxon>Dreissenidae</taxon>
        <taxon>Dreissena</taxon>
    </lineage>
</organism>
<accession>A0A9D3YQP6</accession>
<protein>
    <recommendedName>
        <fullName evidence="10">VWFA domain-containing protein</fullName>
    </recommendedName>
</protein>
<evidence type="ECO:0000256" key="3">
    <source>
        <dbReference type="ARBA" id="ARBA00022729"/>
    </source>
</evidence>
<dbReference type="InterPro" id="IPR036465">
    <property type="entry name" value="vWFA_dom_sf"/>
</dbReference>
<comment type="caution">
    <text evidence="8">The sequence shown here is derived from an EMBL/GenBank/DDBJ whole genome shotgun (WGS) entry which is preliminary data.</text>
</comment>
<dbReference type="PANTHER" id="PTHR14905:SF21">
    <property type="entry name" value="VWFA DOMAIN-CONTAINING PROTEIN"/>
    <property type="match status" value="1"/>
</dbReference>
<reference evidence="8" key="1">
    <citation type="journal article" date="2019" name="bioRxiv">
        <title>The Genome of the Zebra Mussel, Dreissena polymorpha: A Resource for Invasive Species Research.</title>
        <authorList>
            <person name="McCartney M.A."/>
            <person name="Auch B."/>
            <person name="Kono T."/>
            <person name="Mallez S."/>
            <person name="Zhang Y."/>
            <person name="Obille A."/>
            <person name="Becker A."/>
            <person name="Abrahante J.E."/>
            <person name="Garbe J."/>
            <person name="Badalamenti J.P."/>
            <person name="Herman A."/>
            <person name="Mangelson H."/>
            <person name="Liachko I."/>
            <person name="Sullivan S."/>
            <person name="Sone E.D."/>
            <person name="Koren S."/>
            <person name="Silverstein K.A.T."/>
            <person name="Beckman K.B."/>
            <person name="Gohl D.M."/>
        </authorList>
    </citation>
    <scope>NUCLEOTIDE SEQUENCE</scope>
    <source>
        <strain evidence="8">Duluth1</strain>
        <tissue evidence="8">Whole animal</tissue>
    </source>
</reference>
<evidence type="ECO:0000256" key="1">
    <source>
        <dbReference type="ARBA" id="ARBA00004613"/>
    </source>
</evidence>
<comment type="subcellular location">
    <subcellularLocation>
        <location evidence="1">Secreted</location>
    </subcellularLocation>
</comment>
<evidence type="ECO:0000313" key="9">
    <source>
        <dbReference type="Proteomes" id="UP000828390"/>
    </source>
</evidence>
<feature type="chain" id="PRO_5038876380" description="VWFA domain-containing protein" evidence="5">
    <location>
        <begin position="21"/>
        <end position="479"/>
    </location>
</feature>
<gene>
    <name evidence="8" type="ORF">DPMN_078501</name>
</gene>
<keyword evidence="3 5" id="KW-0732">Signal</keyword>
<dbReference type="Proteomes" id="UP000828390">
    <property type="component" value="Unassembled WGS sequence"/>
</dbReference>
<feature type="domain" description="Hemicentin-1-like von Willebrand factor A" evidence="6">
    <location>
        <begin position="329"/>
        <end position="469"/>
    </location>
</feature>
<dbReference type="Gene3D" id="3.40.50.410">
    <property type="entry name" value="von Willebrand factor, type A domain"/>
    <property type="match status" value="1"/>
</dbReference>
<keyword evidence="2" id="KW-0964">Secreted</keyword>
<dbReference type="InterPro" id="IPR052577">
    <property type="entry name" value="VWA7"/>
</dbReference>